<sequence length="67" mass="7049">MAKETNVLDGISEWIRKQIGPEAANRGDDTDASADSEPDDDDESSSEYDSPACCSAAANSDVTVLDP</sequence>
<name>A0A3A6QQA5_9EURY</name>
<proteinExistence type="predicted"/>
<protein>
    <submittedName>
        <fullName evidence="2">Uncharacterized protein</fullName>
    </submittedName>
</protein>
<feature type="region of interest" description="Disordered" evidence="1">
    <location>
        <begin position="1"/>
        <end position="67"/>
    </location>
</feature>
<evidence type="ECO:0000256" key="1">
    <source>
        <dbReference type="SAM" id="MobiDB-lite"/>
    </source>
</evidence>
<dbReference type="EMBL" id="QMDW01000004">
    <property type="protein sequence ID" value="RJX50768.1"/>
    <property type="molecule type" value="Genomic_DNA"/>
</dbReference>
<dbReference type="AlphaFoldDB" id="A0A3A6QQA5"/>
<comment type="caution">
    <text evidence="2">The sequence shown here is derived from an EMBL/GenBank/DDBJ whole genome shotgun (WGS) entry which is preliminary data.</text>
</comment>
<evidence type="ECO:0000313" key="2">
    <source>
        <dbReference type="EMBL" id="RJX50768.1"/>
    </source>
</evidence>
<organism evidence="2 3">
    <name type="scientific">Halonotius pteroides</name>
    <dbReference type="NCBI Taxonomy" id="268735"/>
    <lineage>
        <taxon>Archaea</taxon>
        <taxon>Methanobacteriati</taxon>
        <taxon>Methanobacteriota</taxon>
        <taxon>Stenosarchaea group</taxon>
        <taxon>Halobacteria</taxon>
        <taxon>Halobacteriales</taxon>
        <taxon>Haloferacaceae</taxon>
        <taxon>Halonotius</taxon>
    </lineage>
</organism>
<evidence type="ECO:0000313" key="3">
    <source>
        <dbReference type="Proteomes" id="UP000281564"/>
    </source>
</evidence>
<dbReference type="RefSeq" id="WP_120083567.1">
    <property type="nucleotide sequence ID" value="NZ_QMDW01000004.1"/>
</dbReference>
<dbReference type="Proteomes" id="UP000281564">
    <property type="component" value="Unassembled WGS sequence"/>
</dbReference>
<accession>A0A3A6QQA5</accession>
<gene>
    <name evidence="2" type="ORF">DP106_04000</name>
</gene>
<reference evidence="2 3" key="1">
    <citation type="submission" date="2018-06" db="EMBL/GenBank/DDBJ databases">
        <title>Halonotius sp. F13-13 a new haloarchaeeon isolated from a solar saltern from Isla Cristina, Huelva, Spain.</title>
        <authorList>
            <person name="Duran-Viseras A."/>
            <person name="Sanchez-Porro C."/>
            <person name="Ventosa A."/>
        </authorList>
    </citation>
    <scope>NUCLEOTIDE SEQUENCE [LARGE SCALE GENOMIC DNA]</scope>
    <source>
        <strain evidence="2 3">CECT 7525</strain>
    </source>
</reference>
<feature type="compositionally biased region" description="Acidic residues" evidence="1">
    <location>
        <begin position="30"/>
        <end position="46"/>
    </location>
</feature>
<feature type="compositionally biased region" description="Polar residues" evidence="1">
    <location>
        <begin position="57"/>
        <end position="67"/>
    </location>
</feature>
<keyword evidence="3" id="KW-1185">Reference proteome</keyword>